<dbReference type="Gene3D" id="3.20.20.240">
    <property type="entry name" value="Methylmalonyl-CoA mutase"/>
    <property type="match status" value="1"/>
</dbReference>
<dbReference type="SUPFAM" id="SSF51703">
    <property type="entry name" value="Cobalamin (vitamin B12)-dependent enzymes"/>
    <property type="match status" value="1"/>
</dbReference>
<comment type="caution">
    <text evidence="3">The sequence shown here is derived from an EMBL/GenBank/DDBJ whole genome shotgun (WGS) entry which is preliminary data.</text>
</comment>
<keyword evidence="1" id="KW-0472">Membrane</keyword>
<dbReference type="InterPro" id="IPR006099">
    <property type="entry name" value="MeMalonylCoA_mutase_a/b_cat"/>
</dbReference>
<proteinExistence type="predicted"/>
<name>X1CA14_9ZZZZ</name>
<sequence length="135" mass="15313">MGKSPLLGYTYANMYRGREFTIRQLTGFSGPEDTNQRMKFMLAHGATGRNIVFDLPTIQMYDSYDPISGGQVGMLGVDIDSVENIDLLFKDMPLDKVTVSLVTHYLSNTAILFLMYLVAERRGMPWDKLTWQCAE</sequence>
<dbReference type="PANTHER" id="PTHR48101:SF1">
    <property type="entry name" value="METHYLMALONYL-COA MUTASE, LARGE SUBUNIT"/>
    <property type="match status" value="1"/>
</dbReference>
<dbReference type="GO" id="GO:0031419">
    <property type="term" value="F:cobalamin binding"/>
    <property type="evidence" value="ECO:0007669"/>
    <property type="project" value="InterPro"/>
</dbReference>
<feature type="transmembrane region" description="Helical" evidence="1">
    <location>
        <begin position="97"/>
        <end position="119"/>
    </location>
</feature>
<keyword evidence="1" id="KW-0812">Transmembrane</keyword>
<organism evidence="3">
    <name type="scientific">marine sediment metagenome</name>
    <dbReference type="NCBI Taxonomy" id="412755"/>
    <lineage>
        <taxon>unclassified sequences</taxon>
        <taxon>metagenomes</taxon>
        <taxon>ecological metagenomes</taxon>
    </lineage>
</organism>
<protein>
    <recommendedName>
        <fullName evidence="2">Methylmalonyl-CoA mutase alpha/beta chain catalytic domain-containing protein</fullName>
    </recommendedName>
</protein>
<evidence type="ECO:0000259" key="2">
    <source>
        <dbReference type="Pfam" id="PF01642"/>
    </source>
</evidence>
<dbReference type="EMBL" id="BART01017726">
    <property type="protein sequence ID" value="GAG81201.1"/>
    <property type="molecule type" value="Genomic_DNA"/>
</dbReference>
<accession>X1CA14</accession>
<evidence type="ECO:0000313" key="3">
    <source>
        <dbReference type="EMBL" id="GAG81201.1"/>
    </source>
</evidence>
<dbReference type="InterPro" id="IPR016176">
    <property type="entry name" value="Cbl-dep_enz_cat"/>
</dbReference>
<reference evidence="3" key="1">
    <citation type="journal article" date="2014" name="Front. Microbiol.">
        <title>High frequency of phylogenetically diverse reductive dehalogenase-homologous genes in deep subseafloor sedimentary metagenomes.</title>
        <authorList>
            <person name="Kawai M."/>
            <person name="Futagami T."/>
            <person name="Toyoda A."/>
            <person name="Takaki Y."/>
            <person name="Nishi S."/>
            <person name="Hori S."/>
            <person name="Arai W."/>
            <person name="Tsubouchi T."/>
            <person name="Morono Y."/>
            <person name="Uchiyama I."/>
            <person name="Ito T."/>
            <person name="Fujiyama A."/>
            <person name="Inagaki F."/>
            <person name="Takami H."/>
        </authorList>
    </citation>
    <scope>NUCLEOTIDE SEQUENCE</scope>
    <source>
        <strain evidence="3">Expedition CK06-06</strain>
    </source>
</reference>
<dbReference type="Pfam" id="PF01642">
    <property type="entry name" value="MM_CoA_mutase"/>
    <property type="match status" value="1"/>
</dbReference>
<dbReference type="AlphaFoldDB" id="X1CA14"/>
<dbReference type="PANTHER" id="PTHR48101">
    <property type="entry name" value="METHYLMALONYL-COA MUTASE, MITOCHONDRIAL-RELATED"/>
    <property type="match status" value="1"/>
</dbReference>
<gene>
    <name evidence="3" type="ORF">S01H4_33643</name>
</gene>
<dbReference type="GO" id="GO:0016866">
    <property type="term" value="F:intramolecular transferase activity"/>
    <property type="evidence" value="ECO:0007669"/>
    <property type="project" value="InterPro"/>
</dbReference>
<feature type="domain" description="Methylmalonyl-CoA mutase alpha/beta chain catalytic" evidence="2">
    <location>
        <begin position="2"/>
        <end position="130"/>
    </location>
</feature>
<evidence type="ECO:0000256" key="1">
    <source>
        <dbReference type="SAM" id="Phobius"/>
    </source>
</evidence>
<keyword evidence="1" id="KW-1133">Transmembrane helix</keyword>